<protein>
    <recommendedName>
        <fullName evidence="1">Phosphoribosyltransferase domain-containing protein</fullName>
    </recommendedName>
</protein>
<sequence length="208" mass="23421">MFFQDRTDAGKQLAKKLNISRPKDTIVLALPRGGVPLAIEISKIHALSFDVVHAKKMVHPLQTEFAIGAIAEKGEPLLNKEVNIEQKWIEQEAARVREEIARRRKLYDTFLTQRSLTGKDVILVDDGIATGMTLFAAIEAVKNQQPNKITVAVPIIPKETYDRLKTLVDDIAYVNIPEQFLGAVGAYYQQFPQISDEEIQTMIKHLDN</sequence>
<name>A0A9D2JYA9_9LACT</name>
<feature type="domain" description="Phosphoribosyltransferase" evidence="1">
    <location>
        <begin position="8"/>
        <end position="168"/>
    </location>
</feature>
<dbReference type="SUPFAM" id="SSF53271">
    <property type="entry name" value="PRTase-like"/>
    <property type="match status" value="1"/>
</dbReference>
<accession>A0A9D2JYA9</accession>
<dbReference type="InterPro" id="IPR029057">
    <property type="entry name" value="PRTase-like"/>
</dbReference>
<dbReference type="Proteomes" id="UP000824106">
    <property type="component" value="Unassembled WGS sequence"/>
</dbReference>
<dbReference type="CDD" id="cd06223">
    <property type="entry name" value="PRTases_typeI"/>
    <property type="match status" value="1"/>
</dbReference>
<gene>
    <name evidence="2" type="ORF">H9808_01455</name>
</gene>
<comment type="caution">
    <text evidence="2">The sequence shown here is derived from an EMBL/GenBank/DDBJ whole genome shotgun (WGS) entry which is preliminary data.</text>
</comment>
<dbReference type="Gene3D" id="3.30.1310.20">
    <property type="entry name" value="PRTase-like"/>
    <property type="match status" value="1"/>
</dbReference>
<dbReference type="AlphaFoldDB" id="A0A9D2JYA9"/>
<reference evidence="2" key="1">
    <citation type="journal article" date="2021" name="PeerJ">
        <title>Extensive microbial diversity within the chicken gut microbiome revealed by metagenomics and culture.</title>
        <authorList>
            <person name="Gilroy R."/>
            <person name="Ravi A."/>
            <person name="Getino M."/>
            <person name="Pursley I."/>
            <person name="Horton D.L."/>
            <person name="Alikhan N.F."/>
            <person name="Baker D."/>
            <person name="Gharbi K."/>
            <person name="Hall N."/>
            <person name="Watson M."/>
            <person name="Adriaenssens E.M."/>
            <person name="Foster-Nyarko E."/>
            <person name="Jarju S."/>
            <person name="Secka A."/>
            <person name="Antonio M."/>
            <person name="Oren A."/>
            <person name="Chaudhuri R.R."/>
            <person name="La Ragione R."/>
            <person name="Hildebrand F."/>
            <person name="Pallen M.J."/>
        </authorList>
    </citation>
    <scope>NUCLEOTIDE SEQUENCE</scope>
    <source>
        <strain evidence="2">CHK169-4300</strain>
    </source>
</reference>
<dbReference type="Pfam" id="PF00156">
    <property type="entry name" value="Pribosyltran"/>
    <property type="match status" value="1"/>
</dbReference>
<evidence type="ECO:0000259" key="1">
    <source>
        <dbReference type="Pfam" id="PF00156"/>
    </source>
</evidence>
<dbReference type="EMBL" id="DXAZ01000020">
    <property type="protein sequence ID" value="HIZ70434.1"/>
    <property type="molecule type" value="Genomic_DNA"/>
</dbReference>
<organism evidence="2 3">
    <name type="scientific">Candidatus Atopostipes pullistercoris</name>
    <dbReference type="NCBI Taxonomy" id="2838467"/>
    <lineage>
        <taxon>Bacteria</taxon>
        <taxon>Bacillati</taxon>
        <taxon>Bacillota</taxon>
        <taxon>Bacilli</taxon>
        <taxon>Lactobacillales</taxon>
        <taxon>Carnobacteriaceae</taxon>
        <taxon>Atopostipes</taxon>
    </lineage>
</organism>
<evidence type="ECO:0000313" key="2">
    <source>
        <dbReference type="EMBL" id="HIZ70434.1"/>
    </source>
</evidence>
<proteinExistence type="predicted"/>
<dbReference type="InterPro" id="IPR000836">
    <property type="entry name" value="PRTase_dom"/>
</dbReference>
<dbReference type="Gene3D" id="3.40.50.2020">
    <property type="match status" value="1"/>
</dbReference>
<evidence type="ECO:0000313" key="3">
    <source>
        <dbReference type="Proteomes" id="UP000824106"/>
    </source>
</evidence>
<reference evidence="2" key="2">
    <citation type="submission" date="2021-04" db="EMBL/GenBank/DDBJ databases">
        <authorList>
            <person name="Gilroy R."/>
        </authorList>
    </citation>
    <scope>NUCLEOTIDE SEQUENCE</scope>
    <source>
        <strain evidence="2">CHK169-4300</strain>
    </source>
</reference>